<keyword evidence="11" id="KW-1185">Reference proteome</keyword>
<organism evidence="10 11">
    <name type="scientific">Henriciella marina</name>
    <dbReference type="NCBI Taxonomy" id="453851"/>
    <lineage>
        <taxon>Bacteria</taxon>
        <taxon>Pseudomonadati</taxon>
        <taxon>Pseudomonadota</taxon>
        <taxon>Alphaproteobacteria</taxon>
        <taxon>Hyphomonadales</taxon>
        <taxon>Hyphomonadaceae</taxon>
        <taxon>Henriciella</taxon>
    </lineage>
</organism>
<dbReference type="EMBL" id="JAPWGW010000003">
    <property type="protein sequence ID" value="MCZ4298291.1"/>
    <property type="molecule type" value="Genomic_DNA"/>
</dbReference>
<dbReference type="SUPFAM" id="SSF52317">
    <property type="entry name" value="Class I glutamine amidotransferase-like"/>
    <property type="match status" value="1"/>
</dbReference>
<dbReference type="InterPro" id="IPR000834">
    <property type="entry name" value="Peptidase_M14"/>
</dbReference>
<dbReference type="SMART" id="SM00631">
    <property type="entry name" value="Zn_pept"/>
    <property type="match status" value="1"/>
</dbReference>
<feature type="domain" description="Peptidase M14" evidence="9">
    <location>
        <begin position="49"/>
        <end position="367"/>
    </location>
</feature>
<evidence type="ECO:0000256" key="5">
    <source>
        <dbReference type="ARBA" id="ARBA00022833"/>
    </source>
</evidence>
<dbReference type="Gene3D" id="3.40.630.10">
    <property type="entry name" value="Zn peptidases"/>
    <property type="match status" value="1"/>
</dbReference>
<dbReference type="PANTHER" id="PTHR11705">
    <property type="entry name" value="PROTEASE FAMILY M14 CARBOXYPEPTIDASE A,B"/>
    <property type="match status" value="1"/>
</dbReference>
<evidence type="ECO:0000256" key="7">
    <source>
        <dbReference type="PROSITE-ProRule" id="PRU01379"/>
    </source>
</evidence>
<sequence>MGRVLGASALLSAAAWIAMPVAAQSFLNVQTDPAIPTLEEVAGHAPGDEISTVTEALDYMDALAEAAPERMKVTRYAESWEGRELVYGVISSAQNMARLDEIKSNMARLASGELSTGERSSLINETPAVVWLSYGVHGNEISSTDAGLALAYHLLAAEGDQTVDTILSNTVVVIDPMQNPDGRARFTNAFEAARGIEPFADRYTAEHDEPWPGGRFNHYLFDMNRDWFTLSQPETRGRVASMLEWHPVVVVDAHEMGGDETYFFAPAADPFNPNITEAQKEKQVLIGRNHARWFDERGYDYFTREVFDAFYPGYGDMWPTLGGAIAMTYEQGSARGLSYERSTGDVLTYKQGVEQHFVATLSTAEVVANNQSLFLNDFASYRREAASEARGASDRYFVFDLSDRRWQAEQLGRKLAAQDITVQRLPAGAQACGVRYSDGALVVDRAQPSGKRITTLLSEDTSLPEDFVDEQESRRDRGLNHELYDVTAWSMPLMEGVTSRTCGQVNVSNASMVGADDPVTALTASSAAYGYVVPWSDAGQAKLVLGALDAGLTGRATTEAFTVNGREYPRGSVVFSLAANESSLATTLNGLATAIGAEYVALQSSWVEDGPNYGSDKFVALTMPKVAMAWGEGTSATDAGAARYVLERELGIPVAPIRVGTLPRANLGRYDVLILPDAGRGFEGELGSAGKSAIATFTRNGGVLIGFEGALGALTSGDDKLLSARAETAYLAEEAKRSDDEETPASGLLIESDADYDAVTANQKARPDSVPGVLANVIADTDHWLSSGYEEAVALYQGSTIYRPLNDADGANVFRYAAADELVASGYLWEENRAQLAYKPYLMAEQQGSGMVIAFTQSPVTRAYLDGLNLLLVNAVLFGPAHTR</sequence>
<gene>
    <name evidence="10" type="ORF">O4G74_09500</name>
</gene>
<dbReference type="Proteomes" id="UP001083770">
    <property type="component" value="Unassembled WGS sequence"/>
</dbReference>
<proteinExistence type="inferred from homology"/>
<dbReference type="SUPFAM" id="SSF53187">
    <property type="entry name" value="Zn-dependent exopeptidases"/>
    <property type="match status" value="1"/>
</dbReference>
<evidence type="ECO:0000313" key="10">
    <source>
        <dbReference type="EMBL" id="MCZ4298291.1"/>
    </source>
</evidence>
<keyword evidence="5" id="KW-0862">Zinc</keyword>
<dbReference type="PROSITE" id="PS52035">
    <property type="entry name" value="PEPTIDASE_M14"/>
    <property type="match status" value="1"/>
</dbReference>
<dbReference type="PANTHER" id="PTHR11705:SF143">
    <property type="entry name" value="SLL0236 PROTEIN"/>
    <property type="match status" value="1"/>
</dbReference>
<keyword evidence="3" id="KW-0645">Protease</keyword>
<dbReference type="InterPro" id="IPR029062">
    <property type="entry name" value="Class_I_gatase-like"/>
</dbReference>
<evidence type="ECO:0000256" key="3">
    <source>
        <dbReference type="ARBA" id="ARBA00022670"/>
    </source>
</evidence>
<reference evidence="10" key="1">
    <citation type="submission" date="2022-12" db="EMBL/GenBank/DDBJ databases">
        <title>Bacterial isolates from different developmental stages of Nematostella vectensis.</title>
        <authorList>
            <person name="Fraune S."/>
        </authorList>
    </citation>
    <scope>NUCLEOTIDE SEQUENCE</scope>
    <source>
        <strain evidence="10">G21632-S1</strain>
    </source>
</reference>
<name>A0ABT4LVG1_9PROT</name>
<evidence type="ECO:0000256" key="8">
    <source>
        <dbReference type="SAM" id="SignalP"/>
    </source>
</evidence>
<evidence type="ECO:0000256" key="1">
    <source>
        <dbReference type="ARBA" id="ARBA00001947"/>
    </source>
</evidence>
<evidence type="ECO:0000259" key="9">
    <source>
        <dbReference type="PROSITE" id="PS52035"/>
    </source>
</evidence>
<evidence type="ECO:0000256" key="6">
    <source>
        <dbReference type="ARBA" id="ARBA00023049"/>
    </source>
</evidence>
<dbReference type="CDD" id="cd06238">
    <property type="entry name" value="M14-like"/>
    <property type="match status" value="1"/>
</dbReference>
<comment type="similarity">
    <text evidence="2 7">Belongs to the peptidase M14 family.</text>
</comment>
<keyword evidence="4" id="KW-0378">Hydrolase</keyword>
<feature type="signal peptide" evidence="8">
    <location>
        <begin position="1"/>
        <end position="23"/>
    </location>
</feature>
<evidence type="ECO:0000256" key="4">
    <source>
        <dbReference type="ARBA" id="ARBA00022801"/>
    </source>
</evidence>
<evidence type="ECO:0000256" key="2">
    <source>
        <dbReference type="ARBA" id="ARBA00005988"/>
    </source>
</evidence>
<feature type="chain" id="PRO_5045879192" evidence="8">
    <location>
        <begin position="24"/>
        <end position="884"/>
    </location>
</feature>
<comment type="cofactor">
    <cofactor evidence="1">
        <name>Zn(2+)</name>
        <dbReference type="ChEBI" id="CHEBI:29105"/>
    </cofactor>
</comment>
<dbReference type="CDD" id="cd03143">
    <property type="entry name" value="A4_beta-galactosidase_middle_domain"/>
    <property type="match status" value="1"/>
</dbReference>
<feature type="active site" description="Proton donor/acceptor" evidence="7">
    <location>
        <position position="340"/>
    </location>
</feature>
<dbReference type="Pfam" id="PF00246">
    <property type="entry name" value="Peptidase_M14"/>
    <property type="match status" value="1"/>
</dbReference>
<keyword evidence="8" id="KW-0732">Signal</keyword>
<comment type="caution">
    <text evidence="10">The sequence shown here is derived from an EMBL/GenBank/DDBJ whole genome shotgun (WGS) entry which is preliminary data.</text>
</comment>
<keyword evidence="6" id="KW-0482">Metalloprotease</keyword>
<evidence type="ECO:0000313" key="11">
    <source>
        <dbReference type="Proteomes" id="UP001083770"/>
    </source>
</evidence>
<protein>
    <submittedName>
        <fullName evidence="10">M14 family metallopeptidase</fullName>
    </submittedName>
</protein>
<dbReference type="RefSeq" id="WP_269402369.1">
    <property type="nucleotide sequence ID" value="NZ_JAPWGW010000003.1"/>
</dbReference>
<accession>A0ABT4LVG1</accession>